<comment type="caution">
    <text evidence="1">The sequence shown here is derived from an EMBL/GenBank/DDBJ whole genome shotgun (WGS) entry which is preliminary data.</text>
</comment>
<protein>
    <submittedName>
        <fullName evidence="1">Uncharacterized protein</fullName>
    </submittedName>
</protein>
<dbReference type="AlphaFoldDB" id="A0AAU9IFQ9"/>
<keyword evidence="2" id="KW-1185">Reference proteome</keyword>
<evidence type="ECO:0000313" key="2">
    <source>
        <dbReference type="Proteomes" id="UP001162131"/>
    </source>
</evidence>
<reference evidence="1" key="1">
    <citation type="submission" date="2021-09" db="EMBL/GenBank/DDBJ databases">
        <authorList>
            <consortium name="AG Swart"/>
            <person name="Singh M."/>
            <person name="Singh A."/>
            <person name="Seah K."/>
            <person name="Emmerich C."/>
        </authorList>
    </citation>
    <scope>NUCLEOTIDE SEQUENCE</scope>
    <source>
        <strain evidence="1">ATCC30299</strain>
    </source>
</reference>
<proteinExistence type="predicted"/>
<organism evidence="1 2">
    <name type="scientific">Blepharisma stoltei</name>
    <dbReference type="NCBI Taxonomy" id="1481888"/>
    <lineage>
        <taxon>Eukaryota</taxon>
        <taxon>Sar</taxon>
        <taxon>Alveolata</taxon>
        <taxon>Ciliophora</taxon>
        <taxon>Postciliodesmatophora</taxon>
        <taxon>Heterotrichea</taxon>
        <taxon>Heterotrichida</taxon>
        <taxon>Blepharismidae</taxon>
        <taxon>Blepharisma</taxon>
    </lineage>
</organism>
<sequence>MSTFITALPKSAQPPLLLKQKSTTSLKEMRISLDTLITKCKTLEKLTHRERLDAASSNYINSKRSNDLLHISDEFANFLIHDEEYIKGKNRLNQHSSERKLKEFSDQIKALSARYVNKKNQQSEKSFWSFEKLEPLSQILTTYRRDFGSPIITPIKKNNVLLSMNEMSTKSDKSLDKKYKIHIRNKLKLNISKTIKPKIKENKNSINSQEQAAKTKVPVPIIQKIKSMEVNESFEKDFFANRGDIESKIKIEKLISTNVRKERKTAQMIRSGKLL</sequence>
<accession>A0AAU9IFQ9</accession>
<dbReference type="EMBL" id="CAJZBQ010000001">
    <property type="protein sequence ID" value="CAG9309899.1"/>
    <property type="molecule type" value="Genomic_DNA"/>
</dbReference>
<evidence type="ECO:0000313" key="1">
    <source>
        <dbReference type="EMBL" id="CAG9309899.1"/>
    </source>
</evidence>
<dbReference type="Proteomes" id="UP001162131">
    <property type="component" value="Unassembled WGS sequence"/>
</dbReference>
<gene>
    <name evidence="1" type="ORF">BSTOLATCC_MIC114</name>
</gene>
<name>A0AAU9IFQ9_9CILI</name>